<reference evidence="1" key="1">
    <citation type="submission" date="2019-03" db="EMBL/GenBank/DDBJ databases">
        <authorList>
            <person name="Mank J."/>
            <person name="Almeida P."/>
        </authorList>
    </citation>
    <scope>NUCLEOTIDE SEQUENCE</scope>
    <source>
        <strain evidence="1">78183</strain>
    </source>
</reference>
<name>A0A6N2KLM2_SALVM</name>
<protein>
    <submittedName>
        <fullName evidence="1">Uncharacterized protein</fullName>
    </submittedName>
</protein>
<organism evidence="1">
    <name type="scientific">Salix viminalis</name>
    <name type="common">Common osier</name>
    <name type="synonym">Basket willow</name>
    <dbReference type="NCBI Taxonomy" id="40686"/>
    <lineage>
        <taxon>Eukaryota</taxon>
        <taxon>Viridiplantae</taxon>
        <taxon>Streptophyta</taxon>
        <taxon>Embryophyta</taxon>
        <taxon>Tracheophyta</taxon>
        <taxon>Spermatophyta</taxon>
        <taxon>Magnoliopsida</taxon>
        <taxon>eudicotyledons</taxon>
        <taxon>Gunneridae</taxon>
        <taxon>Pentapetalae</taxon>
        <taxon>rosids</taxon>
        <taxon>fabids</taxon>
        <taxon>Malpighiales</taxon>
        <taxon>Salicaceae</taxon>
        <taxon>Saliceae</taxon>
        <taxon>Salix</taxon>
    </lineage>
</organism>
<gene>
    <name evidence="1" type="ORF">SVIM_LOCUS101107</name>
</gene>
<evidence type="ECO:0000313" key="1">
    <source>
        <dbReference type="EMBL" id="VFU29017.1"/>
    </source>
</evidence>
<proteinExistence type="predicted"/>
<accession>A0A6N2KLM2</accession>
<dbReference type="EMBL" id="CAADRP010000486">
    <property type="protein sequence ID" value="VFU29017.1"/>
    <property type="molecule type" value="Genomic_DNA"/>
</dbReference>
<dbReference type="AlphaFoldDB" id="A0A6N2KLM2"/>
<sequence length="63" mass="6948">MEFAGITGPVFTQMTATIDLKTDFAKVNIMTFALLVVRYQNGSAIMERICIIISFALSFSPGR</sequence>